<dbReference type="InterPro" id="IPR017930">
    <property type="entry name" value="Myb_dom"/>
</dbReference>
<evidence type="ECO:0000259" key="3">
    <source>
        <dbReference type="PROSITE" id="PS51294"/>
    </source>
</evidence>
<protein>
    <submittedName>
        <fullName evidence="4">Uncharacterized protein</fullName>
    </submittedName>
</protein>
<organism evidence="4 5">
    <name type="scientific">Rhizophagus irregularis</name>
    <dbReference type="NCBI Taxonomy" id="588596"/>
    <lineage>
        <taxon>Eukaryota</taxon>
        <taxon>Fungi</taxon>
        <taxon>Fungi incertae sedis</taxon>
        <taxon>Mucoromycota</taxon>
        <taxon>Glomeromycotina</taxon>
        <taxon>Glomeromycetes</taxon>
        <taxon>Glomerales</taxon>
        <taxon>Glomeraceae</taxon>
        <taxon>Rhizophagus</taxon>
    </lineage>
</organism>
<comment type="caution">
    <text evidence="4">The sequence shown here is derived from an EMBL/GenBank/DDBJ whole genome shotgun (WGS) entry which is preliminary data.</text>
</comment>
<name>A0A915Z3A5_9GLOM</name>
<dbReference type="Pfam" id="PF00249">
    <property type="entry name" value="Myb_DNA-binding"/>
    <property type="match status" value="1"/>
</dbReference>
<dbReference type="Gene3D" id="1.10.10.60">
    <property type="entry name" value="Homeodomain-like"/>
    <property type="match status" value="1"/>
</dbReference>
<dbReference type="InterPro" id="IPR017884">
    <property type="entry name" value="SANT_dom"/>
</dbReference>
<dbReference type="PROSITE" id="PS51294">
    <property type="entry name" value="HTH_MYB"/>
    <property type="match status" value="1"/>
</dbReference>
<dbReference type="PROSITE" id="PS51293">
    <property type="entry name" value="SANT"/>
    <property type="match status" value="1"/>
</dbReference>
<accession>A0A915Z3A5</accession>
<feature type="domain" description="HTH myb-type" evidence="3">
    <location>
        <begin position="1"/>
        <end position="49"/>
    </location>
</feature>
<feature type="domain" description="Myb-like" evidence="1">
    <location>
        <begin position="5"/>
        <end position="48"/>
    </location>
</feature>
<dbReference type="InterPro" id="IPR009057">
    <property type="entry name" value="Homeodomain-like_sf"/>
</dbReference>
<dbReference type="CDD" id="cd00167">
    <property type="entry name" value="SANT"/>
    <property type="match status" value="1"/>
</dbReference>
<dbReference type="OrthoDB" id="2143914at2759"/>
<dbReference type="Proteomes" id="UP000684084">
    <property type="component" value="Unassembled WGS sequence"/>
</dbReference>
<evidence type="ECO:0000313" key="4">
    <source>
        <dbReference type="EMBL" id="CAB5360598.1"/>
    </source>
</evidence>
<dbReference type="InterPro" id="IPR001005">
    <property type="entry name" value="SANT/Myb"/>
</dbReference>
<feature type="domain" description="SANT" evidence="2">
    <location>
        <begin position="1"/>
        <end position="52"/>
    </location>
</feature>
<evidence type="ECO:0000259" key="2">
    <source>
        <dbReference type="PROSITE" id="PS51293"/>
    </source>
</evidence>
<dbReference type="AlphaFoldDB" id="A0A915Z3A5"/>
<evidence type="ECO:0000259" key="1">
    <source>
        <dbReference type="PROSITE" id="PS50090"/>
    </source>
</evidence>
<dbReference type="VEuPathDB" id="FungiDB:RhiirFUN_007552"/>
<gene>
    <name evidence="4" type="ORF">CHRIB12_LOCUS8282</name>
</gene>
<dbReference type="SUPFAM" id="SSF46689">
    <property type="entry name" value="Homeodomain-like"/>
    <property type="match status" value="1"/>
</dbReference>
<dbReference type="SMART" id="SM00717">
    <property type="entry name" value="SANT"/>
    <property type="match status" value="1"/>
</dbReference>
<dbReference type="EMBL" id="CAGKOT010000015">
    <property type="protein sequence ID" value="CAB5360598.1"/>
    <property type="molecule type" value="Genomic_DNA"/>
</dbReference>
<evidence type="ECO:0000313" key="5">
    <source>
        <dbReference type="Proteomes" id="UP000684084"/>
    </source>
</evidence>
<reference evidence="4" key="1">
    <citation type="submission" date="2020-05" db="EMBL/GenBank/DDBJ databases">
        <authorList>
            <person name="Rincon C."/>
            <person name="Sanders R I."/>
            <person name="Robbins C."/>
            <person name="Chaturvedi A."/>
        </authorList>
    </citation>
    <scope>NUCLEOTIDE SEQUENCE</scope>
    <source>
        <strain evidence="4">CHB12</strain>
    </source>
</reference>
<proteinExistence type="predicted"/>
<dbReference type="PROSITE" id="PS50090">
    <property type="entry name" value="MYB_LIKE"/>
    <property type="match status" value="1"/>
</dbReference>
<sequence length="101" mass="11751">MSRIWTSQEVRDLMSSVNDLGVRNWQAIANRIGTRTAKQCRRRYLELGIANFVRQRIPPPPPPPPPPVVALGMPIIPRNYRMSINFFLNQDYRMSINFLLN</sequence>